<gene>
    <name evidence="10" type="ORF">caldi_18250</name>
</gene>
<feature type="transmembrane region" description="Helical" evidence="7">
    <location>
        <begin position="95"/>
        <end position="121"/>
    </location>
</feature>
<feature type="domain" description="DUF4010" evidence="9">
    <location>
        <begin position="175"/>
        <end position="372"/>
    </location>
</feature>
<dbReference type="InterPro" id="IPR025105">
    <property type="entry name" value="DUF4010"/>
</dbReference>
<feature type="transmembrane region" description="Helical" evidence="7">
    <location>
        <begin position="354"/>
        <end position="379"/>
    </location>
</feature>
<dbReference type="RefSeq" id="WP_264841435.1">
    <property type="nucleotide sequence ID" value="NZ_AP025628.1"/>
</dbReference>
<evidence type="ECO:0000259" key="8">
    <source>
        <dbReference type="Pfam" id="PF02308"/>
    </source>
</evidence>
<evidence type="ECO:0000256" key="7">
    <source>
        <dbReference type="SAM" id="Phobius"/>
    </source>
</evidence>
<dbReference type="AlphaFoldDB" id="A0AA35CK32"/>
<dbReference type="PANTHER" id="PTHR39084">
    <property type="entry name" value="MEMBRANE PROTEIN-RELATED"/>
    <property type="match status" value="1"/>
</dbReference>
<evidence type="ECO:0000256" key="2">
    <source>
        <dbReference type="ARBA" id="ARBA00009298"/>
    </source>
</evidence>
<dbReference type="GO" id="GO:0005886">
    <property type="term" value="C:plasma membrane"/>
    <property type="evidence" value="ECO:0007669"/>
    <property type="project" value="UniProtKB-SubCell"/>
</dbReference>
<feature type="transmembrane region" description="Helical" evidence="7">
    <location>
        <begin position="137"/>
        <end position="155"/>
    </location>
</feature>
<evidence type="ECO:0000256" key="5">
    <source>
        <dbReference type="ARBA" id="ARBA00022989"/>
    </source>
</evidence>
<feature type="domain" description="MgtC/SapB/SrpB/YhiD N-terminal" evidence="8">
    <location>
        <begin position="13"/>
        <end position="125"/>
    </location>
</feature>
<dbReference type="PRINTS" id="PR01837">
    <property type="entry name" value="MGTCSAPBPROT"/>
</dbReference>
<organism evidence="10 11">
    <name type="scientific">Caldinitratiruptor microaerophilus</name>
    <dbReference type="NCBI Taxonomy" id="671077"/>
    <lineage>
        <taxon>Bacteria</taxon>
        <taxon>Bacillati</taxon>
        <taxon>Bacillota</taxon>
        <taxon>Clostridia</taxon>
        <taxon>Eubacteriales</taxon>
        <taxon>Symbiobacteriaceae</taxon>
        <taxon>Caldinitratiruptor</taxon>
    </lineage>
</organism>
<evidence type="ECO:0000256" key="6">
    <source>
        <dbReference type="ARBA" id="ARBA00023136"/>
    </source>
</evidence>
<comment type="similarity">
    <text evidence="2">Belongs to the MgtC/SapB family.</text>
</comment>
<proteinExistence type="inferred from homology"/>
<dbReference type="InterPro" id="IPR049177">
    <property type="entry name" value="MgtC_SapB_SrpB_YhiD_N"/>
</dbReference>
<reference evidence="10" key="1">
    <citation type="submission" date="2022-03" db="EMBL/GenBank/DDBJ databases">
        <title>Complete genome sequence of Caldinitratiruptor microaerophilus.</title>
        <authorList>
            <person name="Mukaiyama R."/>
            <person name="Nishiyama T."/>
            <person name="Ueda K."/>
        </authorList>
    </citation>
    <scope>NUCLEOTIDE SEQUENCE</scope>
    <source>
        <strain evidence="10">JCM 16183</strain>
    </source>
</reference>
<evidence type="ECO:0000256" key="4">
    <source>
        <dbReference type="ARBA" id="ARBA00022692"/>
    </source>
</evidence>
<feature type="transmembrane region" description="Helical" evidence="7">
    <location>
        <begin position="299"/>
        <end position="317"/>
    </location>
</feature>
<evidence type="ECO:0000256" key="3">
    <source>
        <dbReference type="ARBA" id="ARBA00022475"/>
    </source>
</evidence>
<keyword evidence="3" id="KW-1003">Cell membrane</keyword>
<keyword evidence="5 7" id="KW-1133">Transmembrane helix</keyword>
<evidence type="ECO:0000256" key="1">
    <source>
        <dbReference type="ARBA" id="ARBA00004651"/>
    </source>
</evidence>
<name>A0AA35CK32_9FIRM</name>
<sequence length="420" mass="43675">MEIVMLEAAERIALATALGLVVGLERLRAGKEAGIRTFSLTAMAGCLSQLTGQPVYGILALALTGIVIAVTNAHALSRGQGPELTTSAALTVTSFAGILVGQGQLFAAVMSTIVVLLLLAWKDEMVGFSRHLTREEVHAAITLLLLGLVILPLLPPRPVDPWGILHPRQVWIMVVLISGIGFGNYVLLRRYGTRGIAYVGFLGGLVNSTATVAELTASVRREGGPPPDYAFPGIMLAKTAMYLRNGIILGLFAPEALPVGLLPVGLMLAVSVTLAVRGLRRTAAEPPEVHLQSPFSLRAALEFGLYFLALTVLAGAAQRVLGNTGFYAVSFLGGMVSSSTTTATAAALARQGAVPTAVAGLGVILSSIGSAVALLPPVARAARGTPLFRRAAGATALTSAAAVAGLALNPWFLQLLRLWR</sequence>
<keyword evidence="4 7" id="KW-0812">Transmembrane</keyword>
<feature type="transmembrane region" description="Helical" evidence="7">
    <location>
        <begin position="55"/>
        <end position="75"/>
    </location>
</feature>
<dbReference type="Pfam" id="PF02308">
    <property type="entry name" value="MgtC"/>
    <property type="match status" value="1"/>
</dbReference>
<feature type="transmembrane region" description="Helical" evidence="7">
    <location>
        <begin position="170"/>
        <end position="188"/>
    </location>
</feature>
<comment type="subcellular location">
    <subcellularLocation>
        <location evidence="1">Cell membrane</location>
        <topology evidence="1">Multi-pass membrane protein</topology>
    </subcellularLocation>
</comment>
<keyword evidence="11" id="KW-1185">Reference proteome</keyword>
<evidence type="ECO:0000313" key="10">
    <source>
        <dbReference type="EMBL" id="BDG60735.1"/>
    </source>
</evidence>
<protein>
    <recommendedName>
        <fullName evidence="12">MgtC/SapB family protein</fullName>
    </recommendedName>
</protein>
<dbReference type="Proteomes" id="UP001163687">
    <property type="component" value="Chromosome"/>
</dbReference>
<feature type="transmembrane region" description="Helical" evidence="7">
    <location>
        <begin position="259"/>
        <end position="279"/>
    </location>
</feature>
<feature type="transmembrane region" description="Helical" evidence="7">
    <location>
        <begin position="324"/>
        <end position="348"/>
    </location>
</feature>
<evidence type="ECO:0000313" key="11">
    <source>
        <dbReference type="Proteomes" id="UP001163687"/>
    </source>
</evidence>
<evidence type="ECO:0008006" key="12">
    <source>
        <dbReference type="Google" id="ProtNLM"/>
    </source>
</evidence>
<feature type="transmembrane region" description="Helical" evidence="7">
    <location>
        <begin position="195"/>
        <end position="217"/>
    </location>
</feature>
<dbReference type="Pfam" id="PF13194">
    <property type="entry name" value="DUF4010"/>
    <property type="match status" value="1"/>
</dbReference>
<dbReference type="EMBL" id="AP025628">
    <property type="protein sequence ID" value="BDG60735.1"/>
    <property type="molecule type" value="Genomic_DNA"/>
</dbReference>
<keyword evidence="6 7" id="KW-0472">Membrane</keyword>
<accession>A0AA35CK32</accession>
<dbReference type="PANTHER" id="PTHR39084:SF1">
    <property type="entry name" value="DUF4010 DOMAIN-CONTAINING PROTEIN"/>
    <property type="match status" value="1"/>
</dbReference>
<feature type="transmembrane region" description="Helical" evidence="7">
    <location>
        <begin position="391"/>
        <end position="413"/>
    </location>
</feature>
<evidence type="ECO:0000259" key="9">
    <source>
        <dbReference type="Pfam" id="PF13194"/>
    </source>
</evidence>
<dbReference type="InterPro" id="IPR003416">
    <property type="entry name" value="MgtC/SapB/SrpB/YhiD_fam"/>
</dbReference>
<dbReference type="KEGG" id="cmic:caldi_18250"/>